<dbReference type="EMBL" id="JAHIBW010000006">
    <property type="protein sequence ID" value="KAG7309622.1"/>
    <property type="molecule type" value="Genomic_DNA"/>
</dbReference>
<name>A0ABQ7QX38_PLUXY</name>
<evidence type="ECO:0000256" key="1">
    <source>
        <dbReference type="SAM" id="MobiDB-lite"/>
    </source>
</evidence>
<accession>A0ABQ7QX38</accession>
<evidence type="ECO:0000313" key="3">
    <source>
        <dbReference type="Proteomes" id="UP000823941"/>
    </source>
</evidence>
<proteinExistence type="predicted"/>
<gene>
    <name evidence="2" type="ORF">JYU34_004100</name>
</gene>
<sequence length="334" mass="39209">MTTQTRNDGRSNAMLGSMVSNDKFCGITKFSGEDETYSSAKWAADIEDNAKIFGWSARQKLIVARQSLVGTAQLWLRSEETYKTFEELNAALQNEFPDALNSKKMHEHGYPEEENDSHRYNSGEEEVSDSQEMSTLNKNSCLQDIVNKQSFQNEKEKQKQNSENSVCKLIDSGSDVNLSEDDTDCDSHIVKSDDDTKIMKDESIDMTINLIYDIPVVQRLTRISSMEQKLVEEEEAEWLRQGISQERYSAYSCPLVPVTRKRTRTRMMIKVEPRRRRIRRRVTHERRKIRREAIHEIKKMKRKKEQKMIIKKTRKKKRKEVILRERKIKVMMNE</sequence>
<dbReference type="Proteomes" id="UP000823941">
    <property type="component" value="Chromosome 6"/>
</dbReference>
<protein>
    <submittedName>
        <fullName evidence="2">Uncharacterized protein</fullName>
    </submittedName>
</protein>
<dbReference type="Gene3D" id="3.10.10.10">
    <property type="entry name" value="HIV Type 1 Reverse Transcriptase, subunit A, domain 1"/>
    <property type="match status" value="1"/>
</dbReference>
<reference evidence="2 3" key="1">
    <citation type="submission" date="2021-06" db="EMBL/GenBank/DDBJ databases">
        <title>A haploid diamondback moth (Plutella xylostella L.) genome assembly resolves 31 chromosomes and identifies a diamide resistance mutation.</title>
        <authorList>
            <person name="Ward C.M."/>
            <person name="Perry K.D."/>
            <person name="Baker G."/>
            <person name="Powis K."/>
            <person name="Heckel D.G."/>
            <person name="Baxter S.W."/>
        </authorList>
    </citation>
    <scope>NUCLEOTIDE SEQUENCE [LARGE SCALE GENOMIC DNA]</scope>
    <source>
        <strain evidence="2 3">LV</strain>
        <tissue evidence="2">Single pupa</tissue>
    </source>
</reference>
<organism evidence="2 3">
    <name type="scientific">Plutella xylostella</name>
    <name type="common">Diamondback moth</name>
    <name type="synonym">Plutella maculipennis</name>
    <dbReference type="NCBI Taxonomy" id="51655"/>
    <lineage>
        <taxon>Eukaryota</taxon>
        <taxon>Metazoa</taxon>
        <taxon>Ecdysozoa</taxon>
        <taxon>Arthropoda</taxon>
        <taxon>Hexapoda</taxon>
        <taxon>Insecta</taxon>
        <taxon>Pterygota</taxon>
        <taxon>Neoptera</taxon>
        <taxon>Endopterygota</taxon>
        <taxon>Lepidoptera</taxon>
        <taxon>Glossata</taxon>
        <taxon>Ditrysia</taxon>
        <taxon>Yponomeutoidea</taxon>
        <taxon>Plutellidae</taxon>
        <taxon>Plutella</taxon>
    </lineage>
</organism>
<feature type="region of interest" description="Disordered" evidence="1">
    <location>
        <begin position="106"/>
        <end position="134"/>
    </location>
</feature>
<comment type="caution">
    <text evidence="2">The sequence shown here is derived from an EMBL/GenBank/DDBJ whole genome shotgun (WGS) entry which is preliminary data.</text>
</comment>
<evidence type="ECO:0000313" key="2">
    <source>
        <dbReference type="EMBL" id="KAG7309622.1"/>
    </source>
</evidence>
<feature type="compositionally biased region" description="Basic and acidic residues" evidence="1">
    <location>
        <begin position="107"/>
        <end position="122"/>
    </location>
</feature>
<keyword evidence="3" id="KW-1185">Reference proteome</keyword>